<dbReference type="PANTHER" id="PTHR10353">
    <property type="entry name" value="GLYCOSYL HYDROLASE"/>
    <property type="match status" value="1"/>
</dbReference>
<evidence type="ECO:0000313" key="3">
    <source>
        <dbReference type="EMBL" id="KAL1212697.1"/>
    </source>
</evidence>
<protein>
    <submittedName>
        <fullName evidence="3">Myrosinase 2</fullName>
    </submittedName>
</protein>
<accession>A0ABD1B158</accession>
<dbReference type="PRINTS" id="PR00131">
    <property type="entry name" value="GLHYDRLASE1"/>
</dbReference>
<comment type="caution">
    <text evidence="3">The sequence shown here is derived from an EMBL/GenBank/DDBJ whole genome shotgun (WGS) entry which is preliminary data.</text>
</comment>
<reference evidence="3 4" key="1">
    <citation type="submission" date="2024-04" db="EMBL/GenBank/DDBJ databases">
        <title>Genome assembly C_amara_ONT_v2.</title>
        <authorList>
            <person name="Yant L."/>
            <person name="Moore C."/>
            <person name="Slenker M."/>
        </authorList>
    </citation>
    <scope>NUCLEOTIDE SEQUENCE [LARGE SCALE GENOMIC DNA]</scope>
    <source>
        <tissue evidence="3">Leaf</tissue>
    </source>
</reference>
<dbReference type="SUPFAM" id="SSF51445">
    <property type="entry name" value="(Trans)glycosidases"/>
    <property type="match status" value="1"/>
</dbReference>
<sequence length="134" mass="15320">MEYFKNKYDNPLVYVTENGYSSSGGDTLRHKAIVDPNRTDYLCSHLCFLRKAIKESGCNVKGYFAWSLGDNNEFCQGFSVRFGLSYVDFNNITADRDLKDSGKWYKGFLKAKVPENQTLLRSRSFLGQKKVTDA</sequence>
<dbReference type="Gene3D" id="3.20.20.80">
    <property type="entry name" value="Glycosidases"/>
    <property type="match status" value="1"/>
</dbReference>
<organism evidence="3 4">
    <name type="scientific">Cardamine amara subsp. amara</name>
    <dbReference type="NCBI Taxonomy" id="228776"/>
    <lineage>
        <taxon>Eukaryota</taxon>
        <taxon>Viridiplantae</taxon>
        <taxon>Streptophyta</taxon>
        <taxon>Embryophyta</taxon>
        <taxon>Tracheophyta</taxon>
        <taxon>Spermatophyta</taxon>
        <taxon>Magnoliopsida</taxon>
        <taxon>eudicotyledons</taxon>
        <taxon>Gunneridae</taxon>
        <taxon>Pentapetalae</taxon>
        <taxon>rosids</taxon>
        <taxon>malvids</taxon>
        <taxon>Brassicales</taxon>
        <taxon>Brassicaceae</taxon>
        <taxon>Cardamineae</taxon>
        <taxon>Cardamine</taxon>
    </lineage>
</organism>
<dbReference type="InterPro" id="IPR017853">
    <property type="entry name" value="GH"/>
</dbReference>
<proteinExistence type="inferred from homology"/>
<gene>
    <name evidence="3" type="ORF">V5N11_021252</name>
</gene>
<evidence type="ECO:0000313" key="4">
    <source>
        <dbReference type="Proteomes" id="UP001558713"/>
    </source>
</evidence>
<comment type="similarity">
    <text evidence="1 2">Belongs to the glycosyl hydrolase 1 family.</text>
</comment>
<evidence type="ECO:0000256" key="1">
    <source>
        <dbReference type="ARBA" id="ARBA00010838"/>
    </source>
</evidence>
<dbReference type="Proteomes" id="UP001558713">
    <property type="component" value="Unassembled WGS sequence"/>
</dbReference>
<dbReference type="PANTHER" id="PTHR10353:SF218">
    <property type="entry name" value="MYROSINASE 1-RELATED"/>
    <property type="match status" value="1"/>
</dbReference>
<dbReference type="EMBL" id="JBANAX010000362">
    <property type="protein sequence ID" value="KAL1212697.1"/>
    <property type="molecule type" value="Genomic_DNA"/>
</dbReference>
<dbReference type="Pfam" id="PF00232">
    <property type="entry name" value="Glyco_hydro_1"/>
    <property type="match status" value="1"/>
</dbReference>
<name>A0ABD1B158_CARAN</name>
<dbReference type="InterPro" id="IPR001360">
    <property type="entry name" value="Glyco_hydro_1"/>
</dbReference>
<evidence type="ECO:0000256" key="2">
    <source>
        <dbReference type="RuleBase" id="RU003690"/>
    </source>
</evidence>
<dbReference type="AlphaFoldDB" id="A0ABD1B158"/>
<keyword evidence="4" id="KW-1185">Reference proteome</keyword>